<name>A0A643FGQ7_IDEDE</name>
<proteinExistence type="predicted"/>
<sequence>MPQVSSLPRLQLACLRGVHARPDGAEAVLALAGWQFLRLPLTAREAARWRPLVGQAVQVDLDAGRLQPARGPHHG</sequence>
<comment type="caution">
    <text evidence="1">The sequence shown here is derived from an EMBL/GenBank/DDBJ whole genome shotgun (WGS) entry which is preliminary data.</text>
</comment>
<dbReference type="RefSeq" id="WP_151122691.1">
    <property type="nucleotide sequence ID" value="NZ_CP088081.1"/>
</dbReference>
<reference evidence="1 2" key="1">
    <citation type="submission" date="2019-09" db="EMBL/GenBank/DDBJ databases">
        <title>Draft genome sequences of 48 bacterial type strains from the CCUG.</title>
        <authorList>
            <person name="Tunovic T."/>
            <person name="Pineiro-Iglesias B."/>
            <person name="Unosson C."/>
            <person name="Inganas E."/>
            <person name="Ohlen M."/>
            <person name="Cardew S."/>
            <person name="Jensie-Markopoulos S."/>
            <person name="Salva-Serra F."/>
            <person name="Jaen-Luchoro D."/>
            <person name="Karlsson R."/>
            <person name="Svensson-Stadler L."/>
            <person name="Chun J."/>
            <person name="Moore E."/>
        </authorList>
    </citation>
    <scope>NUCLEOTIDE SEQUENCE [LARGE SCALE GENOMIC DNA]</scope>
    <source>
        <strain evidence="1 2">CCUG 30977</strain>
    </source>
</reference>
<keyword evidence="2" id="KW-1185">Reference proteome</keyword>
<dbReference type="OrthoDB" id="9856662at2"/>
<evidence type="ECO:0000313" key="1">
    <source>
        <dbReference type="EMBL" id="KAB0584383.1"/>
    </source>
</evidence>
<protein>
    <submittedName>
        <fullName evidence="1">Uncharacterized protein</fullName>
    </submittedName>
</protein>
<dbReference type="EMBL" id="VZPB01000006">
    <property type="protein sequence ID" value="KAB0584383.1"/>
    <property type="molecule type" value="Genomic_DNA"/>
</dbReference>
<dbReference type="Proteomes" id="UP000430120">
    <property type="component" value="Unassembled WGS sequence"/>
</dbReference>
<dbReference type="AlphaFoldDB" id="A0A643FGQ7"/>
<accession>A0A643FGQ7</accession>
<evidence type="ECO:0000313" key="2">
    <source>
        <dbReference type="Proteomes" id="UP000430120"/>
    </source>
</evidence>
<organism evidence="1 2">
    <name type="scientific">Ideonella dechloratans</name>
    <dbReference type="NCBI Taxonomy" id="36863"/>
    <lineage>
        <taxon>Bacteria</taxon>
        <taxon>Pseudomonadati</taxon>
        <taxon>Pseudomonadota</taxon>
        <taxon>Betaproteobacteria</taxon>
        <taxon>Burkholderiales</taxon>
        <taxon>Sphaerotilaceae</taxon>
        <taxon>Ideonella</taxon>
    </lineage>
</organism>
<gene>
    <name evidence="1" type="ORF">F7Q92_03965</name>
</gene>